<evidence type="ECO:0000259" key="6">
    <source>
        <dbReference type="Pfam" id="PF01370"/>
    </source>
</evidence>
<dbReference type="RefSeq" id="WP_243640900.1">
    <property type="nucleotide sequence ID" value="NZ_SMGG01000003.1"/>
</dbReference>
<feature type="domain" description="NAD-dependent epimerase/dehydratase" evidence="6">
    <location>
        <begin position="13"/>
        <end position="223"/>
    </location>
</feature>
<comment type="caution">
    <text evidence="7">The sequence shown here is derived from an EMBL/GenBank/DDBJ whole genome shotgun (WGS) entry which is preliminary data.</text>
</comment>
<dbReference type="InterPro" id="IPR001509">
    <property type="entry name" value="Epimerase_deHydtase"/>
</dbReference>
<comment type="similarity">
    <text evidence="1 5">Belongs to the NAD(P)-dependent epimerase/dehydratase family. Fucose synthase subfamily.</text>
</comment>
<comment type="pathway">
    <text evidence="5">Nucleotide-sugar biosynthesis; GDP-L-fucose biosynthesis via de novo pathway; GDP-L-fucose from GDP-alpha-D-mannose: step 2/2.</text>
</comment>
<dbReference type="Gene3D" id="3.40.50.720">
    <property type="entry name" value="NAD(P)-binding Rossmann-like Domain"/>
    <property type="match status" value="2"/>
</dbReference>
<dbReference type="GO" id="GO:0050577">
    <property type="term" value="F:GDP-L-fucose synthase activity"/>
    <property type="evidence" value="ECO:0007669"/>
    <property type="project" value="UniProtKB-UniRule"/>
</dbReference>
<feature type="binding site" evidence="5">
    <location>
        <position position="173"/>
    </location>
    <ligand>
        <name>NADP(+)</name>
        <dbReference type="ChEBI" id="CHEBI:58349"/>
    </ligand>
</feature>
<comment type="function">
    <text evidence="5">Catalyzes the two-step NADP-dependent conversion of GDP-4-dehydro-6-deoxy-D-mannose to GDP-fucose, involving an epimerase and a reductase reaction.</text>
</comment>
<feature type="binding site" evidence="5">
    <location>
        <position position="269"/>
    </location>
    <ligand>
        <name>substrate</name>
    </ligand>
</feature>
<feature type="site" description="Important for catalytic activity" evidence="5">
    <location>
        <position position="140"/>
    </location>
</feature>
<dbReference type="UniPathway" id="UPA00128">
    <property type="reaction ID" value="UER00191"/>
</dbReference>
<feature type="site" description="Important for catalytic activity" evidence="5">
    <location>
        <position position="142"/>
    </location>
</feature>
<feature type="binding site" evidence="5">
    <location>
        <position position="276"/>
    </location>
    <ligand>
        <name>substrate</name>
    </ligand>
</feature>
<comment type="catalytic activity">
    <reaction evidence="5">
        <text>GDP-beta-L-fucose + NADP(+) = GDP-4-dehydro-alpha-D-rhamnose + NADPH + H(+)</text>
        <dbReference type="Rhea" id="RHEA:18885"/>
        <dbReference type="ChEBI" id="CHEBI:15378"/>
        <dbReference type="ChEBI" id="CHEBI:57273"/>
        <dbReference type="ChEBI" id="CHEBI:57783"/>
        <dbReference type="ChEBI" id="CHEBI:57964"/>
        <dbReference type="ChEBI" id="CHEBI:58349"/>
        <dbReference type="EC" id="1.1.1.271"/>
    </reaction>
</comment>
<accession>A0A4R1KFE6</accession>
<keyword evidence="3 5" id="KW-0560">Oxidoreductase</keyword>
<keyword evidence="4 5" id="KW-0413">Isomerase</keyword>
<dbReference type="GO" id="GO:0016853">
    <property type="term" value="F:isomerase activity"/>
    <property type="evidence" value="ECO:0007669"/>
    <property type="project" value="UniProtKB-KW"/>
</dbReference>
<keyword evidence="5" id="KW-0511">Multifunctional enzyme</keyword>
<dbReference type="Proteomes" id="UP000294614">
    <property type="component" value="Unassembled WGS sequence"/>
</dbReference>
<reference evidence="7 8" key="1">
    <citation type="submission" date="2019-03" db="EMBL/GenBank/DDBJ databases">
        <title>Genomic Encyclopedia of Type Strains, Phase IV (KMG-IV): sequencing the most valuable type-strain genomes for metagenomic binning, comparative biology and taxonomic classification.</title>
        <authorList>
            <person name="Goeker M."/>
        </authorList>
    </citation>
    <scope>NUCLEOTIDE SEQUENCE [LARGE SCALE GENOMIC DNA]</scope>
    <source>
        <strain evidence="7 8">DSM 24984</strain>
    </source>
</reference>
<evidence type="ECO:0000256" key="3">
    <source>
        <dbReference type="ARBA" id="ARBA00023002"/>
    </source>
</evidence>
<protein>
    <recommendedName>
        <fullName evidence="5">GDP-L-fucose synthase</fullName>
        <ecNumber evidence="5">1.1.1.271</ecNumber>
    </recommendedName>
    <alternativeName>
        <fullName evidence="5">GDP-4-keto-6-deoxy-D-mannose-3,5-epimerase-4-reductase</fullName>
    </alternativeName>
</protein>
<dbReference type="SUPFAM" id="SSF51735">
    <property type="entry name" value="NAD(P)-binding Rossmann-fold domains"/>
    <property type="match status" value="1"/>
</dbReference>
<keyword evidence="2 5" id="KW-0521">NADP</keyword>
<feature type="binding site" evidence="5">
    <location>
        <begin position="138"/>
        <end position="141"/>
    </location>
    <ligand>
        <name>NADP(+)</name>
        <dbReference type="ChEBI" id="CHEBI:58349"/>
    </ligand>
</feature>
<evidence type="ECO:0000256" key="4">
    <source>
        <dbReference type="ARBA" id="ARBA00023235"/>
    </source>
</evidence>
<evidence type="ECO:0000256" key="5">
    <source>
        <dbReference type="HAMAP-Rule" id="MF_00956"/>
    </source>
</evidence>
<evidence type="ECO:0000313" key="8">
    <source>
        <dbReference type="Proteomes" id="UP000294614"/>
    </source>
</evidence>
<dbReference type="EC" id="1.1.1.271" evidence="5"/>
<dbReference type="Pfam" id="PF01370">
    <property type="entry name" value="Epimerase"/>
    <property type="match status" value="2"/>
</dbReference>
<organism evidence="7 8">
    <name type="scientific">Seleniivibrio woodruffii</name>
    <dbReference type="NCBI Taxonomy" id="1078050"/>
    <lineage>
        <taxon>Bacteria</taxon>
        <taxon>Pseudomonadati</taxon>
        <taxon>Deferribacterota</taxon>
        <taxon>Deferribacteres</taxon>
        <taxon>Deferribacterales</taxon>
        <taxon>Geovibrionaceae</taxon>
        <taxon>Seleniivibrio</taxon>
    </lineage>
</organism>
<sequence length="385" mass="43483">MKNKTMVKKTDCVLVAGATGLVGSAIVRALAERGYTNIVGTYYKKTPAPVYKNYLKNYSEMIKSGQLRMIKTDLTDQRQTKNLFSRVKPDFVFNSAARVGGIYANNTFRAEFIYENLRMQNNLIHYSYEFSVKKLLFLGSSCIYPKNAQQPINEAQLLTGELEYTNEPYALAKIAGIRLCESYYLQYGCNFISVMPTNLYGYNDNYDLKGSHVIPALIRKTYLASLLDKGDMKTIEDNLKNECEGTDFEGCLKKIGIEKKDGRTVLNLWGTGSPLREFMHVDDMADASCFLMENVDAWDMDNGSGTYRNAHINIGSGDEVSIKELSRMVAEVVGYKGELRFNPEMPDGTPRKLLDCSRLHSLGFRHRIPLKDGLVSAFNDYLSRT</sequence>
<feature type="binding site" evidence="5">
    <location>
        <position position="220"/>
    </location>
    <ligand>
        <name>substrate</name>
    </ligand>
</feature>
<gene>
    <name evidence="5" type="primary">fcl</name>
    <name evidence="7" type="ORF">C8D98_0538</name>
</gene>
<dbReference type="AlphaFoldDB" id="A0A4R1KFE6"/>
<evidence type="ECO:0000256" key="2">
    <source>
        <dbReference type="ARBA" id="ARBA00022857"/>
    </source>
</evidence>
<feature type="binding site" evidence="5">
    <location>
        <begin position="17"/>
        <end position="23"/>
    </location>
    <ligand>
        <name>NADP(+)</name>
        <dbReference type="ChEBI" id="CHEBI:58349"/>
    </ligand>
</feature>
<dbReference type="CDD" id="cd05239">
    <property type="entry name" value="GDP_FS_SDR_e"/>
    <property type="match status" value="1"/>
</dbReference>
<dbReference type="InterPro" id="IPR028614">
    <property type="entry name" value="GDP_fucose/colitose_synth"/>
</dbReference>
<feature type="binding site" evidence="5">
    <location>
        <begin position="196"/>
        <end position="199"/>
    </location>
    <ligand>
        <name>NADP(+)</name>
        <dbReference type="ChEBI" id="CHEBI:58349"/>
    </ligand>
</feature>
<dbReference type="GO" id="GO:0070401">
    <property type="term" value="F:NADP+ binding"/>
    <property type="evidence" value="ECO:0007669"/>
    <property type="project" value="UniProtKB-UniRule"/>
</dbReference>
<keyword evidence="8" id="KW-1185">Reference proteome</keyword>
<dbReference type="InterPro" id="IPR036291">
    <property type="entry name" value="NAD(P)-bd_dom_sf"/>
</dbReference>
<feature type="domain" description="NAD-dependent epimerase/dehydratase" evidence="6">
    <location>
        <begin position="265"/>
        <end position="297"/>
    </location>
</feature>
<evidence type="ECO:0000256" key="1">
    <source>
        <dbReference type="ARBA" id="ARBA00005959"/>
    </source>
</evidence>
<feature type="active site" description="Proton donor/acceptor" evidence="5">
    <location>
        <position position="169"/>
    </location>
</feature>
<dbReference type="GO" id="GO:0042351">
    <property type="term" value="P:'de novo' GDP-L-fucose biosynthetic process"/>
    <property type="evidence" value="ECO:0007669"/>
    <property type="project" value="UniProtKB-UniRule"/>
</dbReference>
<evidence type="ECO:0000313" key="7">
    <source>
        <dbReference type="EMBL" id="TCK62029.1"/>
    </source>
</evidence>
<dbReference type="PANTHER" id="PTHR43238">
    <property type="entry name" value="GDP-L-FUCOSE SYNTHASE"/>
    <property type="match status" value="1"/>
</dbReference>
<dbReference type="PANTHER" id="PTHR43238:SF1">
    <property type="entry name" value="GDP-L-FUCOSE SYNTHASE"/>
    <property type="match status" value="1"/>
</dbReference>
<dbReference type="EMBL" id="SMGG01000003">
    <property type="protein sequence ID" value="TCK62029.1"/>
    <property type="molecule type" value="Genomic_DNA"/>
</dbReference>
<feature type="binding site" evidence="5">
    <location>
        <position position="347"/>
    </location>
    <ligand>
        <name>substrate</name>
    </ligand>
</feature>
<proteinExistence type="inferred from homology"/>
<dbReference type="HAMAP" id="MF_00956">
    <property type="entry name" value="GDP_fucose_synth"/>
    <property type="match status" value="1"/>
</dbReference>
<name>A0A4R1KFE6_9BACT</name>
<feature type="binding site" evidence="5">
    <location>
        <position position="212"/>
    </location>
    <ligand>
        <name>NADP(+)</name>
        <dbReference type="ChEBI" id="CHEBI:58349"/>
    </ligand>
</feature>